<accession>A0ABT2QNW7</accession>
<dbReference type="RefSeq" id="WP_262855029.1">
    <property type="nucleotide sequence ID" value="NZ_JAOPKZ010000004.1"/>
</dbReference>
<proteinExistence type="predicted"/>
<dbReference type="InterPro" id="IPR014988">
    <property type="entry name" value="Uncharacterised_YqcI/YcgG"/>
</dbReference>
<reference evidence="1 2" key="1">
    <citation type="journal article" date="2023" name="Int. J. Syst. Evol. Microbiol.">
        <title>Streptococcus sciuri sp. nov., Staphylococcus marylandisciuri sp. nov. and Staphylococcus americanisciuri sp. nov., isolated from faeces of eastern grey squirrel (Sciurus carolinensis).</title>
        <authorList>
            <person name="Volokhov D.V."/>
            <person name="Zagorodnyaya T.A."/>
            <person name="Furtak V.A."/>
            <person name="Nattanmai G."/>
            <person name="Randall L."/>
            <person name="Jose S."/>
            <person name="Gao Y."/>
            <person name="Eisenberg T."/>
            <person name="Delmonte P."/>
            <person name="Blom J."/>
            <person name="Mitchell K.K."/>
        </authorList>
    </citation>
    <scope>NUCLEOTIDE SEQUENCE [LARGE SCALE GENOMIC DNA]</scope>
    <source>
        <strain evidence="1 2">SQ8-PEA</strain>
    </source>
</reference>
<dbReference type="PANTHER" id="PTHR40045">
    <property type="entry name" value="YCGG FAMILY PROTEIN"/>
    <property type="match status" value="1"/>
</dbReference>
<name>A0ABT2QNW7_9STAP</name>
<dbReference type="Pfam" id="PF08892">
    <property type="entry name" value="YqcI_YcgG"/>
    <property type="match status" value="1"/>
</dbReference>
<evidence type="ECO:0000313" key="1">
    <source>
        <dbReference type="EMBL" id="MCU5745658.1"/>
    </source>
</evidence>
<organism evidence="1 2">
    <name type="scientific">Staphylococcus marylandisciuri</name>
    <dbReference type="NCBI Taxonomy" id="2981529"/>
    <lineage>
        <taxon>Bacteria</taxon>
        <taxon>Bacillati</taxon>
        <taxon>Bacillota</taxon>
        <taxon>Bacilli</taxon>
        <taxon>Bacillales</taxon>
        <taxon>Staphylococcaceae</taxon>
        <taxon>Staphylococcus</taxon>
    </lineage>
</organism>
<dbReference type="EMBL" id="JAOPKZ010000004">
    <property type="protein sequence ID" value="MCU5745658.1"/>
    <property type="molecule type" value="Genomic_DNA"/>
</dbReference>
<gene>
    <name evidence="1" type="ORF">N9R04_02835</name>
</gene>
<evidence type="ECO:0000313" key="2">
    <source>
        <dbReference type="Proteomes" id="UP001209553"/>
    </source>
</evidence>
<protein>
    <submittedName>
        <fullName evidence="1">YqcI/YcgG family protein</fullName>
    </submittedName>
</protein>
<comment type="caution">
    <text evidence="1">The sequence shown here is derived from an EMBL/GenBank/DDBJ whole genome shotgun (WGS) entry which is preliminary data.</text>
</comment>
<dbReference type="PANTHER" id="PTHR40045:SF1">
    <property type="entry name" value="YQCI_YCGG FAMILY PROTEIN"/>
    <property type="match status" value="1"/>
</dbReference>
<keyword evidence="2" id="KW-1185">Reference proteome</keyword>
<dbReference type="Proteomes" id="UP001209553">
    <property type="component" value="Unassembled WGS sequence"/>
</dbReference>
<sequence>MFISQNNVKNLDKKYEWLKNEIEKTQKVIESKGFPCVFGVQGHNKQVHFYSALKYPYSSKELAQDITDYLTNLETMPKKDRGVSGLLVYFEPIGDMNIHAKQFMVWEVLSTMKNEYGNEEDTIDNDPLTDGYSFLFKNELWFINFSSNSYQNRKSRNLGAFITLAMQTLSKSDEYFNSNMKVKAKAQKTVRDLAEKYDGCPVHPGLGPVIGSGKFSPAKLSYFIGDTNEEKSYEPWKFKRFIPKKIIIDDTILQKYSTSIQNFQSLFRRENIENLSDCDNTEYINNMNLLLTNDVTTIEKYRESINIATFDKNLAAYYHVFDIDYFNDLLALRYKINS</sequence>